<keyword evidence="3" id="KW-1185">Reference proteome</keyword>
<keyword evidence="1 2" id="KW-0489">Methyltransferase</keyword>
<comment type="subunit">
    <text evidence="1">Monomer.</text>
</comment>
<comment type="function">
    <text evidence="1">Specifically methylates the adenine in position 2030 of 23S rRNA.</text>
</comment>
<comment type="similarity">
    <text evidence="1">Belongs to the RlmJ family.</text>
</comment>
<name>A0A6N1VCL0_9HYPH</name>
<feature type="binding site" evidence="1">
    <location>
        <position position="104"/>
    </location>
    <ligand>
        <name>S-adenosyl-L-methionine</name>
        <dbReference type="ChEBI" id="CHEBI:59789"/>
    </ligand>
</feature>
<protein>
    <recommendedName>
        <fullName evidence="1">Ribosomal RNA large subunit methyltransferase J</fullName>
        <ecNumber evidence="1">2.1.1.266</ecNumber>
    </recommendedName>
    <alternativeName>
        <fullName evidence="1">23S rRNA (adenine(2030)-N6)-methyltransferase</fullName>
    </alternativeName>
    <alternativeName>
        <fullName evidence="1">23S rRNA m6A2030 methyltransferase</fullName>
    </alternativeName>
</protein>
<dbReference type="Gene3D" id="3.40.50.150">
    <property type="entry name" value="Vaccinia Virus protein VP39"/>
    <property type="match status" value="1"/>
</dbReference>
<keyword evidence="1" id="KW-0698">rRNA processing</keyword>
<keyword evidence="1 2" id="KW-0808">Transferase</keyword>
<dbReference type="Pfam" id="PF04378">
    <property type="entry name" value="RsmJ"/>
    <property type="match status" value="1"/>
</dbReference>
<dbReference type="PANTHER" id="PTHR37426">
    <property type="entry name" value="RIBOSOMAL RNA LARGE SUBUNIT METHYLTRANSFERASE J"/>
    <property type="match status" value="1"/>
</dbReference>
<evidence type="ECO:0000313" key="2">
    <source>
        <dbReference type="EMBL" id="QKV18398.1"/>
    </source>
</evidence>
<feature type="binding site" evidence="1">
    <location>
        <position position="168"/>
    </location>
    <ligand>
        <name>S-adenosyl-L-methionine</name>
        <dbReference type="ChEBI" id="CHEBI:59789"/>
    </ligand>
</feature>
<feature type="site" description="Interaction with substrate rRNA" evidence="1">
    <location>
        <position position="3"/>
    </location>
</feature>
<feature type="binding site" evidence="1">
    <location>
        <position position="18"/>
    </location>
    <ligand>
        <name>S-adenosyl-L-methionine</name>
        <dbReference type="ChEBI" id="CHEBI:59789"/>
    </ligand>
</feature>
<keyword evidence="1" id="KW-0949">S-adenosyl-L-methionine</keyword>
<dbReference type="PANTHER" id="PTHR37426:SF1">
    <property type="entry name" value="RIBOSOMAL RNA LARGE SUBUNIT METHYLTRANSFERASE J"/>
    <property type="match status" value="1"/>
</dbReference>
<feature type="active site" description="Proton acceptor" evidence="1">
    <location>
        <position position="168"/>
    </location>
</feature>
<evidence type="ECO:0000313" key="3">
    <source>
        <dbReference type="Proteomes" id="UP000509367"/>
    </source>
</evidence>
<dbReference type="Proteomes" id="UP000509367">
    <property type="component" value="Chromosome"/>
</dbReference>
<dbReference type="GO" id="GO:0070475">
    <property type="term" value="P:rRNA base methylation"/>
    <property type="evidence" value="ECO:0007669"/>
    <property type="project" value="UniProtKB-UniRule"/>
</dbReference>
<feature type="binding site" evidence="1">
    <location>
        <position position="41"/>
    </location>
    <ligand>
        <name>S-adenosyl-L-methionine</name>
        <dbReference type="ChEBI" id="CHEBI:59789"/>
    </ligand>
</feature>
<dbReference type="RefSeq" id="WP_175276292.1">
    <property type="nucleotide sequence ID" value="NZ_CP054836.1"/>
</dbReference>
<keyword evidence="1" id="KW-0694">RNA-binding</keyword>
<dbReference type="GO" id="GO:0003723">
    <property type="term" value="F:RNA binding"/>
    <property type="evidence" value="ECO:0007669"/>
    <property type="project" value="UniProtKB-UniRule"/>
</dbReference>
<reference evidence="2 3" key="1">
    <citation type="submission" date="2020-06" db="EMBL/GenBank/DDBJ databases">
        <title>Oricola thermophila sp. nov. isolated from a tidal sediments.</title>
        <authorList>
            <person name="Kwon K.K."/>
            <person name="Yang S.-H."/>
            <person name="Park M.-J."/>
        </authorList>
    </citation>
    <scope>NUCLEOTIDE SEQUENCE [LARGE SCALE GENOMIC DNA]</scope>
    <source>
        <strain evidence="2 3">MEBiC13590</strain>
    </source>
</reference>
<sequence>MNYRHIFHAGNFADVFKHIVLARVITYMQRKDAAFRLLDTHAGLGLYDLSSEQAQKTGEWKTGIAKVLAAADKAPAEVRDLIAPYLDAVRACNPEGGLTFYPGSPMIARKLFRKQDRLTALELHPDDYEVLRSHFEGDVQARVTELDGWLGIKSHLPPKERRGIVLVDPPFEVYHEFFNILTALKEGHKRFATGTFLLWYPVKHRKGVSEFREELRALKIPRILDATLEARSSGAEVSFDGSGMIVVNPPYTLEAELRTILPWLASVLEFKRGSGGYSVNWIAGE</sequence>
<dbReference type="HAMAP" id="MF_00934">
    <property type="entry name" value="23SrRNA_methyltr_J"/>
    <property type="match status" value="1"/>
</dbReference>
<comment type="catalytic activity">
    <reaction evidence="1">
        <text>adenosine(2030) in 23S rRNA + S-adenosyl-L-methionine = N(6)-methyladenosine(2030) in 23S rRNA + S-adenosyl-L-homocysteine + H(+)</text>
        <dbReference type="Rhea" id="RHEA:43736"/>
        <dbReference type="Rhea" id="RHEA-COMP:10668"/>
        <dbReference type="Rhea" id="RHEA-COMP:10669"/>
        <dbReference type="ChEBI" id="CHEBI:15378"/>
        <dbReference type="ChEBI" id="CHEBI:57856"/>
        <dbReference type="ChEBI" id="CHEBI:59789"/>
        <dbReference type="ChEBI" id="CHEBI:74411"/>
        <dbReference type="ChEBI" id="CHEBI:74449"/>
        <dbReference type="EC" id="2.1.1.266"/>
    </reaction>
</comment>
<feature type="binding site" evidence="1">
    <location>
        <begin position="147"/>
        <end position="148"/>
    </location>
    <ligand>
        <name>S-adenosyl-L-methionine</name>
        <dbReference type="ChEBI" id="CHEBI:59789"/>
    </ligand>
</feature>
<dbReference type="GO" id="GO:0005829">
    <property type="term" value="C:cytosol"/>
    <property type="evidence" value="ECO:0007669"/>
    <property type="project" value="TreeGrafter"/>
</dbReference>
<dbReference type="KEGG" id="orm:HTY61_07995"/>
<accession>A0A6N1VCL0</accession>
<dbReference type="EMBL" id="CP054836">
    <property type="protein sequence ID" value="QKV18398.1"/>
    <property type="molecule type" value="Genomic_DNA"/>
</dbReference>
<proteinExistence type="inferred from homology"/>
<dbReference type="SUPFAM" id="SSF53335">
    <property type="entry name" value="S-adenosyl-L-methionine-dependent methyltransferases"/>
    <property type="match status" value="1"/>
</dbReference>
<dbReference type="InterPro" id="IPR029063">
    <property type="entry name" value="SAM-dependent_MTases_sf"/>
</dbReference>
<dbReference type="InterPro" id="IPR007473">
    <property type="entry name" value="RlmJ"/>
</dbReference>
<organism evidence="2 3">
    <name type="scientific">Oricola thermophila</name>
    <dbReference type="NCBI Taxonomy" id="2742145"/>
    <lineage>
        <taxon>Bacteria</taxon>
        <taxon>Pseudomonadati</taxon>
        <taxon>Pseudomonadota</taxon>
        <taxon>Alphaproteobacteria</taxon>
        <taxon>Hyphomicrobiales</taxon>
        <taxon>Ahrensiaceae</taxon>
        <taxon>Oricola</taxon>
    </lineage>
</organism>
<dbReference type="GO" id="GO:0036307">
    <property type="term" value="F:23S rRNA (adenine(2030)-N(6))-methyltransferase activity"/>
    <property type="evidence" value="ECO:0007669"/>
    <property type="project" value="UniProtKB-UniRule"/>
</dbReference>
<feature type="binding site" evidence="1">
    <location>
        <position position="122"/>
    </location>
    <ligand>
        <name>S-adenosyl-L-methionine</name>
        <dbReference type="ChEBI" id="CHEBI:59789"/>
    </ligand>
</feature>
<evidence type="ECO:0000256" key="1">
    <source>
        <dbReference type="HAMAP-Rule" id="MF_00934"/>
    </source>
</evidence>
<gene>
    <name evidence="1" type="primary">rlmJ</name>
    <name evidence="2" type="ORF">HTY61_07995</name>
</gene>
<dbReference type="EC" id="2.1.1.266" evidence="1"/>
<dbReference type="AlphaFoldDB" id="A0A6N1VCL0"/>